<evidence type="ECO:0000313" key="3">
    <source>
        <dbReference type="EMBL" id="KAK6783972.1"/>
    </source>
</evidence>
<dbReference type="Pfam" id="PF08268">
    <property type="entry name" value="FBA_3"/>
    <property type="match status" value="1"/>
</dbReference>
<dbReference type="EMBL" id="JBANQN010000007">
    <property type="protein sequence ID" value="KAK6783972.1"/>
    <property type="molecule type" value="Genomic_DNA"/>
</dbReference>
<dbReference type="AlphaFoldDB" id="A0AAN8Y964"/>
<feature type="domain" description="F-box" evidence="2">
    <location>
        <begin position="21"/>
        <end position="66"/>
    </location>
</feature>
<evidence type="ECO:0000259" key="2">
    <source>
        <dbReference type="PROSITE" id="PS50181"/>
    </source>
</evidence>
<dbReference type="Gene3D" id="1.20.1280.50">
    <property type="match status" value="1"/>
</dbReference>
<proteinExistence type="predicted"/>
<dbReference type="InterPro" id="IPR050796">
    <property type="entry name" value="SCF_F-box_component"/>
</dbReference>
<feature type="region of interest" description="Disordered" evidence="1">
    <location>
        <begin position="1"/>
        <end position="21"/>
    </location>
</feature>
<feature type="compositionally biased region" description="Basic residues" evidence="1">
    <location>
        <begin position="1"/>
        <end position="12"/>
    </location>
</feature>
<dbReference type="InterPro" id="IPR017451">
    <property type="entry name" value="F-box-assoc_interact_dom"/>
</dbReference>
<dbReference type="SMART" id="SM00256">
    <property type="entry name" value="FBOX"/>
    <property type="match status" value="1"/>
</dbReference>
<reference evidence="3 4" key="1">
    <citation type="submission" date="2024-02" db="EMBL/GenBank/DDBJ databases">
        <title>de novo genome assembly of Solanum bulbocastanum strain 11H21.</title>
        <authorList>
            <person name="Hosaka A.J."/>
        </authorList>
    </citation>
    <scope>NUCLEOTIDE SEQUENCE [LARGE SCALE GENOMIC DNA]</scope>
    <source>
        <tissue evidence="3">Young leaves</tissue>
    </source>
</reference>
<evidence type="ECO:0000313" key="4">
    <source>
        <dbReference type="Proteomes" id="UP001371456"/>
    </source>
</evidence>
<dbReference type="InterPro" id="IPR001810">
    <property type="entry name" value="F-box_dom"/>
</dbReference>
<dbReference type="Proteomes" id="UP001371456">
    <property type="component" value="Unassembled WGS sequence"/>
</dbReference>
<dbReference type="NCBIfam" id="TIGR01640">
    <property type="entry name" value="F_box_assoc_1"/>
    <property type="match status" value="1"/>
</dbReference>
<keyword evidence="4" id="KW-1185">Reference proteome</keyword>
<dbReference type="Pfam" id="PF00646">
    <property type="entry name" value="F-box"/>
    <property type="match status" value="1"/>
</dbReference>
<dbReference type="SUPFAM" id="SSF81383">
    <property type="entry name" value="F-box domain"/>
    <property type="match status" value="1"/>
</dbReference>
<comment type="caution">
    <text evidence="3">The sequence shown here is derived from an EMBL/GenBank/DDBJ whole genome shotgun (WGS) entry which is preliminary data.</text>
</comment>
<dbReference type="PANTHER" id="PTHR31672:SF13">
    <property type="entry name" value="F-BOX PROTEIN CPR30-LIKE"/>
    <property type="match status" value="1"/>
</dbReference>
<gene>
    <name evidence="3" type="ORF">RDI58_017426</name>
</gene>
<accession>A0AAN8Y964</accession>
<dbReference type="InterPro" id="IPR013187">
    <property type="entry name" value="F-box-assoc_dom_typ3"/>
</dbReference>
<organism evidence="3 4">
    <name type="scientific">Solanum bulbocastanum</name>
    <name type="common">Wild potato</name>
    <dbReference type="NCBI Taxonomy" id="147425"/>
    <lineage>
        <taxon>Eukaryota</taxon>
        <taxon>Viridiplantae</taxon>
        <taxon>Streptophyta</taxon>
        <taxon>Embryophyta</taxon>
        <taxon>Tracheophyta</taxon>
        <taxon>Spermatophyta</taxon>
        <taxon>Magnoliopsida</taxon>
        <taxon>eudicotyledons</taxon>
        <taxon>Gunneridae</taxon>
        <taxon>Pentapetalae</taxon>
        <taxon>asterids</taxon>
        <taxon>lamiids</taxon>
        <taxon>Solanales</taxon>
        <taxon>Solanaceae</taxon>
        <taxon>Solanoideae</taxon>
        <taxon>Solaneae</taxon>
        <taxon>Solanum</taxon>
    </lineage>
</organism>
<sequence length="383" mass="44456">MKKMKKTLKSSKSRAASPSSIAERTTLSKDVIMDIFLRLPTKSLCILRSVCKQWRIIIDDPFFKSLHIKKSSQKPNLLLLQKKSYRRCIIYGTSTTKLTLSSIDFEGNHNFDFTFTLDGYVNMLPSKSELICFVSTQGFYVCNPSTQELVKLPKSHFCDVKDGSAFGYIKERNEYVLVNARCINYEIGCEVLRWTDGCSLKDCYWWVVSSKCPCYLRLWGILIENSCYWIGYNDKYDNTKIDAIVSFDLGKEEFSTVVLPEGRFDPAGVWFLVELKGLLCLVDSPEDESSMDIWVFKDPKNHIWAKEYIIDLSMFEFGFDFITPLDYRDGKILMDVKFESLVWYDVEKKCFKKIDNLTSRRWRWSVLYTDGLFSLGSRYVGGV</sequence>
<dbReference type="PROSITE" id="PS50181">
    <property type="entry name" value="FBOX"/>
    <property type="match status" value="1"/>
</dbReference>
<evidence type="ECO:0000256" key="1">
    <source>
        <dbReference type="SAM" id="MobiDB-lite"/>
    </source>
</evidence>
<dbReference type="InterPro" id="IPR036047">
    <property type="entry name" value="F-box-like_dom_sf"/>
</dbReference>
<dbReference type="CDD" id="cd22157">
    <property type="entry name" value="F-box_AtFBW1-like"/>
    <property type="match status" value="1"/>
</dbReference>
<protein>
    <recommendedName>
        <fullName evidence="2">F-box domain-containing protein</fullName>
    </recommendedName>
</protein>
<name>A0AAN8Y964_SOLBU</name>
<dbReference type="PANTHER" id="PTHR31672">
    <property type="entry name" value="BNACNNG10540D PROTEIN"/>
    <property type="match status" value="1"/>
</dbReference>